<accession>A0ABD3RI75</accession>
<dbReference type="InterPro" id="IPR001810">
    <property type="entry name" value="F-box_dom"/>
</dbReference>
<name>A0ABD3RI75_9LAMI</name>
<dbReference type="Gene3D" id="1.20.1280.50">
    <property type="match status" value="1"/>
</dbReference>
<protein>
    <recommendedName>
        <fullName evidence="1">F-box domain-containing protein</fullName>
    </recommendedName>
</protein>
<feature type="domain" description="F-box" evidence="1">
    <location>
        <begin position="15"/>
        <end position="64"/>
    </location>
</feature>
<dbReference type="PANTHER" id="PTHR33110">
    <property type="entry name" value="F-BOX/KELCH-REPEAT PROTEIN-RELATED"/>
    <property type="match status" value="1"/>
</dbReference>
<dbReference type="AlphaFoldDB" id="A0ABD3RI75"/>
<evidence type="ECO:0000259" key="1">
    <source>
        <dbReference type="PROSITE" id="PS50181"/>
    </source>
</evidence>
<gene>
    <name evidence="2" type="ORF">ACJIZ3_013980</name>
</gene>
<evidence type="ECO:0000313" key="3">
    <source>
        <dbReference type="Proteomes" id="UP001634393"/>
    </source>
</evidence>
<dbReference type="InterPro" id="IPR005174">
    <property type="entry name" value="KIB1-4_b-propeller"/>
</dbReference>
<organism evidence="2 3">
    <name type="scientific">Penstemon smallii</name>
    <dbReference type="NCBI Taxonomy" id="265156"/>
    <lineage>
        <taxon>Eukaryota</taxon>
        <taxon>Viridiplantae</taxon>
        <taxon>Streptophyta</taxon>
        <taxon>Embryophyta</taxon>
        <taxon>Tracheophyta</taxon>
        <taxon>Spermatophyta</taxon>
        <taxon>Magnoliopsida</taxon>
        <taxon>eudicotyledons</taxon>
        <taxon>Gunneridae</taxon>
        <taxon>Pentapetalae</taxon>
        <taxon>asterids</taxon>
        <taxon>lamiids</taxon>
        <taxon>Lamiales</taxon>
        <taxon>Plantaginaceae</taxon>
        <taxon>Cheloneae</taxon>
        <taxon>Penstemon</taxon>
    </lineage>
</organism>
<sequence>MDSLNKNNQLHLVETKNWADLPYDIIELVLKKLHFTAQIRFGAVCRSWQRVSKNCSTSCSYRRPWCEVFVVKTRICKNNGIVHNIYNICLSKDRVWSIGTPHISQNNHEITSVHYMKGKLYCLFEGGLLKSYTFANKSWEVLAPSLPAWINLDLDPTKCWLIEIGENLMTVCTSFDLENELKWSVFKFDWSRMSWILETSLKNTALFISGNISFSATLLDVNGENNLEDYRVNFFDDCHDIHEEHKLMYPKEYRWIEETDRVMTFIEPPYVRK</sequence>
<dbReference type="Proteomes" id="UP001634393">
    <property type="component" value="Unassembled WGS sequence"/>
</dbReference>
<proteinExistence type="predicted"/>
<evidence type="ECO:0000313" key="2">
    <source>
        <dbReference type="EMBL" id="KAL3812712.1"/>
    </source>
</evidence>
<dbReference type="Pfam" id="PF03478">
    <property type="entry name" value="Beta-prop_KIB1-4"/>
    <property type="match status" value="1"/>
</dbReference>
<dbReference type="Pfam" id="PF00646">
    <property type="entry name" value="F-box"/>
    <property type="match status" value="1"/>
</dbReference>
<reference evidence="2 3" key="1">
    <citation type="submission" date="2024-12" db="EMBL/GenBank/DDBJ databases">
        <title>The unique morphological basis and parallel evolutionary history of personate flowers in Penstemon.</title>
        <authorList>
            <person name="Depatie T.H."/>
            <person name="Wessinger C.A."/>
        </authorList>
    </citation>
    <scope>NUCLEOTIDE SEQUENCE [LARGE SCALE GENOMIC DNA]</scope>
    <source>
        <strain evidence="2">WTNN_2</strain>
        <tissue evidence="2">Leaf</tissue>
    </source>
</reference>
<dbReference type="PROSITE" id="PS50181">
    <property type="entry name" value="FBOX"/>
    <property type="match status" value="1"/>
</dbReference>
<dbReference type="SUPFAM" id="SSF81383">
    <property type="entry name" value="F-box domain"/>
    <property type="match status" value="1"/>
</dbReference>
<dbReference type="InterPro" id="IPR036047">
    <property type="entry name" value="F-box-like_dom_sf"/>
</dbReference>
<comment type="caution">
    <text evidence="2">The sequence shown here is derived from an EMBL/GenBank/DDBJ whole genome shotgun (WGS) entry which is preliminary data.</text>
</comment>
<keyword evidence="3" id="KW-1185">Reference proteome</keyword>
<dbReference type="EMBL" id="JBJXBP010000008">
    <property type="protein sequence ID" value="KAL3812712.1"/>
    <property type="molecule type" value="Genomic_DNA"/>
</dbReference>